<feature type="transmembrane region" description="Helical" evidence="7">
    <location>
        <begin position="267"/>
        <end position="285"/>
    </location>
</feature>
<feature type="transmembrane region" description="Helical" evidence="7">
    <location>
        <begin position="129"/>
        <end position="150"/>
    </location>
</feature>
<evidence type="ECO:0000256" key="1">
    <source>
        <dbReference type="ARBA" id="ARBA00004651"/>
    </source>
</evidence>
<accession>A0AAU8KDR2</accession>
<keyword evidence="2" id="KW-1003">Cell membrane</keyword>
<dbReference type="InterPro" id="IPR020846">
    <property type="entry name" value="MFS_dom"/>
</dbReference>
<dbReference type="PANTHER" id="PTHR43124:SF3">
    <property type="entry name" value="CHLORAMPHENICOL EFFLUX PUMP RV0191"/>
    <property type="match status" value="1"/>
</dbReference>
<dbReference type="SUPFAM" id="SSF103473">
    <property type="entry name" value="MFS general substrate transporter"/>
    <property type="match status" value="1"/>
</dbReference>
<feature type="transmembrane region" description="Helical" evidence="7">
    <location>
        <begin position="95"/>
        <end position="117"/>
    </location>
</feature>
<feature type="transmembrane region" description="Helical" evidence="7">
    <location>
        <begin position="70"/>
        <end position="89"/>
    </location>
</feature>
<dbReference type="Pfam" id="PF07690">
    <property type="entry name" value="MFS_1"/>
    <property type="match status" value="1"/>
</dbReference>
<evidence type="ECO:0000256" key="3">
    <source>
        <dbReference type="ARBA" id="ARBA00022692"/>
    </source>
</evidence>
<evidence type="ECO:0000256" key="7">
    <source>
        <dbReference type="SAM" id="Phobius"/>
    </source>
</evidence>
<dbReference type="PANTHER" id="PTHR43124">
    <property type="entry name" value="PURINE EFFLUX PUMP PBUE"/>
    <property type="match status" value="1"/>
</dbReference>
<feature type="transmembrane region" description="Helical" evidence="7">
    <location>
        <begin position="38"/>
        <end position="58"/>
    </location>
</feature>
<dbReference type="InterPro" id="IPR036259">
    <property type="entry name" value="MFS_trans_sf"/>
</dbReference>
<dbReference type="InterPro" id="IPR011701">
    <property type="entry name" value="MFS"/>
</dbReference>
<dbReference type="InterPro" id="IPR050189">
    <property type="entry name" value="MFS_Efflux_Transporters"/>
</dbReference>
<sequence length="447" mass="44880">MPLALLALAVSAFGIGTTEFVMMGLLPNVADDLGTSVPTAGYLVSAYAIGVVLGAPLLTGLGSRVPRKKMLLLLMALFTVGNLASALAPDFGWLVAGRLLAGLPHGAFFGVGAVVAARLVSEGRQARAVATMFLGLTVANIVGVPAATLLGQHLGWRATFLVVAAIGLAAMATLARLVPGIPVEAHQDVRRELRALGNRQVLLGLLTAVFGFAGVFAVYSYLSAMTTKAMGFGESSVTLVLALFGIGMTLGALAAGPLTDRALRPTLYGSLGALAVVLVAFPFTVHVQWAALVMVVLLGAVGFMTTTPLQMLVMNKAKDAPTLASASNHSAFNLANAGGAWLGGVAIAAGWGWTSPALVGAVLAVAGLAIAATAGFLDRGEGKASRVVAAHQSRQAPSSARPAATPARPAAIPARPAFEDGTGSPSGPAAKSANSSPSAGHSSPSGA</sequence>
<evidence type="ECO:0000256" key="5">
    <source>
        <dbReference type="ARBA" id="ARBA00023136"/>
    </source>
</evidence>
<evidence type="ECO:0000256" key="2">
    <source>
        <dbReference type="ARBA" id="ARBA00022475"/>
    </source>
</evidence>
<protein>
    <submittedName>
        <fullName evidence="9">MFS transporter</fullName>
    </submittedName>
</protein>
<dbReference type="GO" id="GO:0005886">
    <property type="term" value="C:plasma membrane"/>
    <property type="evidence" value="ECO:0007669"/>
    <property type="project" value="UniProtKB-SubCell"/>
</dbReference>
<dbReference type="GO" id="GO:0022857">
    <property type="term" value="F:transmembrane transporter activity"/>
    <property type="evidence" value="ECO:0007669"/>
    <property type="project" value="InterPro"/>
</dbReference>
<feature type="transmembrane region" description="Helical" evidence="7">
    <location>
        <begin position="156"/>
        <end position="179"/>
    </location>
</feature>
<feature type="transmembrane region" description="Helical" evidence="7">
    <location>
        <begin position="237"/>
        <end position="255"/>
    </location>
</feature>
<dbReference type="Gene3D" id="1.20.1250.20">
    <property type="entry name" value="MFS general substrate transporter like domains"/>
    <property type="match status" value="1"/>
</dbReference>
<feature type="compositionally biased region" description="Low complexity" evidence="6">
    <location>
        <begin position="393"/>
        <end position="416"/>
    </location>
</feature>
<keyword evidence="5 7" id="KW-0472">Membrane</keyword>
<keyword evidence="4 7" id="KW-1133">Transmembrane helix</keyword>
<dbReference type="AlphaFoldDB" id="A0AAU8KDR2"/>
<name>A0AAU8KDR2_9ACTN</name>
<organism evidence="9">
    <name type="scientific">Streptomyces sp. JL1001</name>
    <dbReference type="NCBI Taxonomy" id="3078227"/>
    <lineage>
        <taxon>Bacteria</taxon>
        <taxon>Bacillati</taxon>
        <taxon>Actinomycetota</taxon>
        <taxon>Actinomycetes</taxon>
        <taxon>Kitasatosporales</taxon>
        <taxon>Streptomycetaceae</taxon>
        <taxon>Streptomyces</taxon>
    </lineage>
</organism>
<comment type="subcellular location">
    <subcellularLocation>
        <location evidence="1">Cell membrane</location>
        <topology evidence="1">Multi-pass membrane protein</topology>
    </subcellularLocation>
</comment>
<evidence type="ECO:0000256" key="4">
    <source>
        <dbReference type="ARBA" id="ARBA00022989"/>
    </source>
</evidence>
<feature type="compositionally biased region" description="Low complexity" evidence="6">
    <location>
        <begin position="423"/>
        <end position="447"/>
    </location>
</feature>
<evidence type="ECO:0000313" key="9">
    <source>
        <dbReference type="EMBL" id="XCN13774.1"/>
    </source>
</evidence>
<dbReference type="CDD" id="cd17324">
    <property type="entry name" value="MFS_NepI_like"/>
    <property type="match status" value="1"/>
</dbReference>
<evidence type="ECO:0000259" key="8">
    <source>
        <dbReference type="PROSITE" id="PS50850"/>
    </source>
</evidence>
<feature type="transmembrane region" description="Helical" evidence="7">
    <location>
        <begin position="291"/>
        <end position="313"/>
    </location>
</feature>
<keyword evidence="3 7" id="KW-0812">Transmembrane</keyword>
<feature type="region of interest" description="Disordered" evidence="6">
    <location>
        <begin position="387"/>
        <end position="447"/>
    </location>
</feature>
<feature type="domain" description="Major facilitator superfamily (MFS) profile" evidence="8">
    <location>
        <begin position="4"/>
        <end position="379"/>
    </location>
</feature>
<reference evidence="9" key="1">
    <citation type="submission" date="2023-10" db="EMBL/GenBank/DDBJ databases">
        <title>Complete genome sequence of Streptomyces sp. JL1001.</title>
        <authorList>
            <person name="Jiang L."/>
        </authorList>
    </citation>
    <scope>NUCLEOTIDE SEQUENCE</scope>
    <source>
        <strain evidence="9">JL1001</strain>
    </source>
</reference>
<dbReference type="RefSeq" id="WP_354596745.1">
    <property type="nucleotide sequence ID" value="NZ_CP136798.1"/>
</dbReference>
<dbReference type="PROSITE" id="PS50850">
    <property type="entry name" value="MFS"/>
    <property type="match status" value="1"/>
</dbReference>
<feature type="transmembrane region" description="Helical" evidence="7">
    <location>
        <begin position="334"/>
        <end position="351"/>
    </location>
</feature>
<evidence type="ECO:0000256" key="6">
    <source>
        <dbReference type="SAM" id="MobiDB-lite"/>
    </source>
</evidence>
<gene>
    <name evidence="9" type="ORF">R1Y80_08950</name>
</gene>
<feature type="transmembrane region" description="Helical" evidence="7">
    <location>
        <begin position="357"/>
        <end position="377"/>
    </location>
</feature>
<proteinExistence type="predicted"/>
<dbReference type="EMBL" id="CP136798">
    <property type="protein sequence ID" value="XCN13774.1"/>
    <property type="molecule type" value="Genomic_DNA"/>
</dbReference>
<feature type="transmembrane region" description="Helical" evidence="7">
    <location>
        <begin position="200"/>
        <end position="222"/>
    </location>
</feature>